<dbReference type="PANTHER" id="PTHR27006">
    <property type="entry name" value="PROMASTIGOTE SURFACE ANTIGEN PROTEIN PSA"/>
    <property type="match status" value="1"/>
</dbReference>
<feature type="non-terminal residue" evidence="1">
    <location>
        <position position="1"/>
    </location>
</feature>
<reference evidence="1" key="1">
    <citation type="submission" date="2022-12" db="EMBL/GenBank/DDBJ databases">
        <title>Draft genome assemblies for two species of Escallonia (Escalloniales).</title>
        <authorList>
            <person name="Chanderbali A."/>
            <person name="Dervinis C."/>
            <person name="Anghel I."/>
            <person name="Soltis D."/>
            <person name="Soltis P."/>
            <person name="Zapata F."/>
        </authorList>
    </citation>
    <scope>NUCLEOTIDE SEQUENCE</scope>
    <source>
        <strain evidence="1">UCBG64.0493</strain>
        <tissue evidence="1">Leaf</tissue>
    </source>
</reference>
<comment type="caution">
    <text evidence="1">The sequence shown here is derived from an EMBL/GenBank/DDBJ whole genome shotgun (WGS) entry which is preliminary data.</text>
</comment>
<proteinExistence type="predicted"/>
<name>A0AA88UYQ4_9ASTE</name>
<dbReference type="PANTHER" id="PTHR27006:SF584">
    <property type="entry name" value="PROTEIN KINASE DOMAIN-CONTAINING PROTEIN"/>
    <property type="match status" value="1"/>
</dbReference>
<gene>
    <name evidence="1" type="ORF">RJ639_022932</name>
</gene>
<dbReference type="AlphaFoldDB" id="A0AA88UYQ4"/>
<sequence length="184" mass="20295">MVEEESLNFSEDDAYSFVEHEVITASSDGPNVQPIEGDIRRKKLVGEGFSVEGEGTVDSSINNGDGGHHAKHIHDDTPLVKPIKRNGNDRNNPTITVAWRCWQKGRCLKLIDPILKADTSSMQDIVRCIHIGLLCIQELAADRLSMFDVVLMLSGPALNFPRPLKPVYFKHGSISGELEESDSA</sequence>
<evidence type="ECO:0000313" key="1">
    <source>
        <dbReference type="EMBL" id="KAK2998431.1"/>
    </source>
</evidence>
<accession>A0AA88UYQ4</accession>
<dbReference type="Proteomes" id="UP001188597">
    <property type="component" value="Unassembled WGS sequence"/>
</dbReference>
<evidence type="ECO:0000313" key="2">
    <source>
        <dbReference type="Proteomes" id="UP001188597"/>
    </source>
</evidence>
<organism evidence="1 2">
    <name type="scientific">Escallonia herrerae</name>
    <dbReference type="NCBI Taxonomy" id="1293975"/>
    <lineage>
        <taxon>Eukaryota</taxon>
        <taxon>Viridiplantae</taxon>
        <taxon>Streptophyta</taxon>
        <taxon>Embryophyta</taxon>
        <taxon>Tracheophyta</taxon>
        <taxon>Spermatophyta</taxon>
        <taxon>Magnoliopsida</taxon>
        <taxon>eudicotyledons</taxon>
        <taxon>Gunneridae</taxon>
        <taxon>Pentapetalae</taxon>
        <taxon>asterids</taxon>
        <taxon>campanulids</taxon>
        <taxon>Escalloniales</taxon>
        <taxon>Escalloniaceae</taxon>
        <taxon>Escallonia</taxon>
    </lineage>
</organism>
<protein>
    <submittedName>
        <fullName evidence="1">Uncharacterized protein</fullName>
    </submittedName>
</protein>
<keyword evidence="2" id="KW-1185">Reference proteome</keyword>
<dbReference type="EMBL" id="JAVXUP010003656">
    <property type="protein sequence ID" value="KAK2998431.1"/>
    <property type="molecule type" value="Genomic_DNA"/>
</dbReference>